<sequence>MFILKDRVSNPRGSSFLLPPPRASGSESEISRLLRAWEPRVSALPLTVVSKRLRVANDRPSEQDSPYHSPDSSRTLGRHHDRAPPPLSRSSKKVPKGWESEQTSIRTRKQSHGVCKSQDQRRGPSREHVDGPEPPRISDPPRSMGYRPLVNKTTKRRLLGPVAHPTASHQPTQTVLRFGLAASTEARLVHSSPFLQHEQIRQ</sequence>
<evidence type="ECO:0000313" key="2">
    <source>
        <dbReference type="EMBL" id="WQF81764.1"/>
    </source>
</evidence>
<dbReference type="KEGG" id="cdet:87943281"/>
<evidence type="ECO:0000313" key="3">
    <source>
        <dbReference type="Proteomes" id="UP001322277"/>
    </source>
</evidence>
<evidence type="ECO:0000256" key="1">
    <source>
        <dbReference type="SAM" id="MobiDB-lite"/>
    </source>
</evidence>
<dbReference type="AlphaFoldDB" id="A0AAX4IER0"/>
<feature type="region of interest" description="Disordered" evidence="1">
    <location>
        <begin position="1"/>
        <end position="30"/>
    </location>
</feature>
<dbReference type="EMBL" id="CP137308">
    <property type="protein sequence ID" value="WQF81764.1"/>
    <property type="molecule type" value="Genomic_DNA"/>
</dbReference>
<keyword evidence="3" id="KW-1185">Reference proteome</keyword>
<feature type="compositionally biased region" description="Basic and acidic residues" evidence="1">
    <location>
        <begin position="118"/>
        <end position="133"/>
    </location>
</feature>
<protein>
    <submittedName>
        <fullName evidence="2">Uncharacterized protein</fullName>
    </submittedName>
</protein>
<name>A0AAX4IER0_9PEZI</name>
<reference evidence="3" key="1">
    <citation type="journal article" date="2023" name="bioRxiv">
        <title>Complete genome of the Medicago anthracnose fungus, Colletotrichum destructivum, reveals a mini-chromosome-like region within a core chromosome.</title>
        <authorList>
            <person name="Lapalu N."/>
            <person name="Simon A."/>
            <person name="Lu A."/>
            <person name="Plaumann P.-L."/>
            <person name="Amselem J."/>
            <person name="Pigne S."/>
            <person name="Auger A."/>
            <person name="Koch C."/>
            <person name="Dallery J.-F."/>
            <person name="O'Connell R.J."/>
        </authorList>
    </citation>
    <scope>NUCLEOTIDE SEQUENCE [LARGE SCALE GENOMIC DNA]</scope>
    <source>
        <strain evidence="3">CBS 520.97</strain>
    </source>
</reference>
<accession>A0AAX4IER0</accession>
<organism evidence="2 3">
    <name type="scientific">Colletotrichum destructivum</name>
    <dbReference type="NCBI Taxonomy" id="34406"/>
    <lineage>
        <taxon>Eukaryota</taxon>
        <taxon>Fungi</taxon>
        <taxon>Dikarya</taxon>
        <taxon>Ascomycota</taxon>
        <taxon>Pezizomycotina</taxon>
        <taxon>Sordariomycetes</taxon>
        <taxon>Hypocreomycetidae</taxon>
        <taxon>Glomerellales</taxon>
        <taxon>Glomerellaceae</taxon>
        <taxon>Colletotrichum</taxon>
        <taxon>Colletotrichum destructivum species complex</taxon>
    </lineage>
</organism>
<feature type="compositionally biased region" description="Polar residues" evidence="1">
    <location>
        <begin position="63"/>
        <end position="75"/>
    </location>
</feature>
<dbReference type="Proteomes" id="UP001322277">
    <property type="component" value="Chromosome 4"/>
</dbReference>
<feature type="region of interest" description="Disordered" evidence="1">
    <location>
        <begin position="56"/>
        <end position="148"/>
    </location>
</feature>
<dbReference type="GeneID" id="87943281"/>
<proteinExistence type="predicted"/>
<gene>
    <name evidence="2" type="ORF">CDEST_06778</name>
</gene>
<dbReference type="RefSeq" id="XP_062778988.1">
    <property type="nucleotide sequence ID" value="XM_062922937.1"/>
</dbReference>